<dbReference type="CDD" id="cd07043">
    <property type="entry name" value="STAS_anti-anti-sigma_factors"/>
    <property type="match status" value="1"/>
</dbReference>
<reference evidence="3" key="1">
    <citation type="journal article" date="2019" name="Int. J. Syst. Evol. Microbiol.">
        <title>The Global Catalogue of Microorganisms (GCM) 10K type strain sequencing project: providing services to taxonomists for standard genome sequencing and annotation.</title>
        <authorList>
            <consortium name="The Broad Institute Genomics Platform"/>
            <consortium name="The Broad Institute Genome Sequencing Center for Infectious Disease"/>
            <person name="Wu L."/>
            <person name="Ma J."/>
        </authorList>
    </citation>
    <scope>NUCLEOTIDE SEQUENCE [LARGE SCALE GENOMIC DNA]</scope>
    <source>
        <strain evidence="3">JCM 18304</strain>
    </source>
</reference>
<dbReference type="SUPFAM" id="SSF52091">
    <property type="entry name" value="SpoIIaa-like"/>
    <property type="match status" value="1"/>
</dbReference>
<dbReference type="InterPro" id="IPR036513">
    <property type="entry name" value="STAS_dom_sf"/>
</dbReference>
<comment type="caution">
    <text evidence="2">The sequence shown here is derived from an EMBL/GenBank/DDBJ whole genome shotgun (WGS) entry which is preliminary data.</text>
</comment>
<dbReference type="Proteomes" id="UP001501570">
    <property type="component" value="Unassembled WGS sequence"/>
</dbReference>
<accession>A0ABP9RU96</accession>
<evidence type="ECO:0000313" key="2">
    <source>
        <dbReference type="EMBL" id="GAA5186550.1"/>
    </source>
</evidence>
<dbReference type="Gene3D" id="3.30.750.24">
    <property type="entry name" value="STAS domain"/>
    <property type="match status" value="1"/>
</dbReference>
<feature type="domain" description="STAS" evidence="1">
    <location>
        <begin position="28"/>
        <end position="100"/>
    </location>
</feature>
<gene>
    <name evidence="2" type="ORF">GCM10023322_33040</name>
</gene>
<evidence type="ECO:0000313" key="3">
    <source>
        <dbReference type="Proteomes" id="UP001501570"/>
    </source>
</evidence>
<dbReference type="PANTHER" id="PTHR33495">
    <property type="entry name" value="ANTI-SIGMA FACTOR ANTAGONIST TM_1081-RELATED-RELATED"/>
    <property type="match status" value="1"/>
</dbReference>
<proteinExistence type="predicted"/>
<name>A0ABP9RU96_9ACTN</name>
<dbReference type="InterPro" id="IPR058548">
    <property type="entry name" value="MlaB-like_STAS"/>
</dbReference>
<dbReference type="InterPro" id="IPR002645">
    <property type="entry name" value="STAS_dom"/>
</dbReference>
<organism evidence="2 3">
    <name type="scientific">Rugosimonospora acidiphila</name>
    <dbReference type="NCBI Taxonomy" id="556531"/>
    <lineage>
        <taxon>Bacteria</taxon>
        <taxon>Bacillati</taxon>
        <taxon>Actinomycetota</taxon>
        <taxon>Actinomycetes</taxon>
        <taxon>Micromonosporales</taxon>
        <taxon>Micromonosporaceae</taxon>
        <taxon>Rugosimonospora</taxon>
    </lineage>
</organism>
<dbReference type="Pfam" id="PF13466">
    <property type="entry name" value="STAS_2"/>
    <property type="match status" value="1"/>
</dbReference>
<dbReference type="PANTHER" id="PTHR33495:SF2">
    <property type="entry name" value="ANTI-SIGMA FACTOR ANTAGONIST TM_1081-RELATED"/>
    <property type="match status" value="1"/>
</dbReference>
<sequence>MSEIFGNGARALVRRPGRPSWSQRYVGGAIVIQLVGDFDLSTAGELRQLLMKVAESEATATIVLDLSGLRFIDAHSIGLIVTAWAAAKCRGRQLQVDGLRGVPALIFGLLGLEPLLAYEAGSNEAGGDSVGRGGRAGGVAAGWGSGGGTNAAG</sequence>
<dbReference type="EMBL" id="BAABJQ010000008">
    <property type="protein sequence ID" value="GAA5186550.1"/>
    <property type="molecule type" value="Genomic_DNA"/>
</dbReference>
<dbReference type="PROSITE" id="PS50801">
    <property type="entry name" value="STAS"/>
    <property type="match status" value="1"/>
</dbReference>
<keyword evidence="3" id="KW-1185">Reference proteome</keyword>
<protein>
    <recommendedName>
        <fullName evidence="1">STAS domain-containing protein</fullName>
    </recommendedName>
</protein>
<evidence type="ECO:0000259" key="1">
    <source>
        <dbReference type="PROSITE" id="PS50801"/>
    </source>
</evidence>